<organism evidence="2 3">
    <name type="scientific">Sphingomonas brevis</name>
    <dbReference type="NCBI Taxonomy" id="2908206"/>
    <lineage>
        <taxon>Bacteria</taxon>
        <taxon>Pseudomonadati</taxon>
        <taxon>Pseudomonadota</taxon>
        <taxon>Alphaproteobacteria</taxon>
        <taxon>Sphingomonadales</taxon>
        <taxon>Sphingomonadaceae</taxon>
        <taxon>Sphingomonas</taxon>
    </lineage>
</organism>
<dbReference type="EMBL" id="JAMGBB010000001">
    <property type="protein sequence ID" value="MCL6741454.1"/>
    <property type="molecule type" value="Genomic_DNA"/>
</dbReference>
<evidence type="ECO:0000313" key="3">
    <source>
        <dbReference type="Proteomes" id="UP001165383"/>
    </source>
</evidence>
<gene>
    <name evidence="2" type="ORF">LZ518_09955</name>
</gene>
<evidence type="ECO:0000313" key="2">
    <source>
        <dbReference type="EMBL" id="MCL6741454.1"/>
    </source>
</evidence>
<proteinExistence type="predicted"/>
<name>A0ABT0SAL7_9SPHN</name>
<protein>
    <submittedName>
        <fullName evidence="2">ERF family protein</fullName>
    </submittedName>
</protein>
<evidence type="ECO:0000256" key="1">
    <source>
        <dbReference type="SAM" id="MobiDB-lite"/>
    </source>
</evidence>
<dbReference type="Pfam" id="PF04404">
    <property type="entry name" value="ERF"/>
    <property type="match status" value="1"/>
</dbReference>
<feature type="region of interest" description="Disordered" evidence="1">
    <location>
        <begin position="215"/>
        <end position="238"/>
    </location>
</feature>
<feature type="compositionally biased region" description="Basic residues" evidence="1">
    <location>
        <begin position="219"/>
        <end position="230"/>
    </location>
</feature>
<dbReference type="RefSeq" id="WP_249915837.1">
    <property type="nucleotide sequence ID" value="NZ_JAMGBB010000001.1"/>
</dbReference>
<dbReference type="InterPro" id="IPR007499">
    <property type="entry name" value="ERF_bacteria_virus"/>
</dbReference>
<accession>A0ABT0SAL7</accession>
<dbReference type="Proteomes" id="UP001165383">
    <property type="component" value="Unassembled WGS sequence"/>
</dbReference>
<keyword evidence="3" id="KW-1185">Reference proteome</keyword>
<sequence length="238" mass="26097">MTSPACPHVYRAINAITAAFARDGIAKTHTNVRDQYQYRSIDDVLNRLGPLLAKHRLCVLPRVLKHRTNQCVGEQDGLLTSVSLLAAFDVVSARDGSSHTVQGWGEALDASDKGTAKAMSSAYKGAMLQTFCIPVANDDPEASGHRLKVREVEPVEGWQAWSEGILDMIKACESCPALDRVRTRHGSSLVALKRERPELYARIGEGFTLRGQELARPRPAAKTKIRAKKARPLETVDA</sequence>
<reference evidence="2" key="1">
    <citation type="submission" date="2022-05" db="EMBL/GenBank/DDBJ databases">
        <authorList>
            <person name="Jo J.-H."/>
            <person name="Im W.-T."/>
        </authorList>
    </citation>
    <scope>NUCLEOTIDE SEQUENCE</scope>
    <source>
        <strain evidence="2">RB56-2</strain>
    </source>
</reference>
<comment type="caution">
    <text evidence="2">The sequence shown here is derived from an EMBL/GenBank/DDBJ whole genome shotgun (WGS) entry which is preliminary data.</text>
</comment>